<evidence type="ECO:0000259" key="5">
    <source>
        <dbReference type="PROSITE" id="PS50931"/>
    </source>
</evidence>
<evidence type="ECO:0000256" key="4">
    <source>
        <dbReference type="ARBA" id="ARBA00023163"/>
    </source>
</evidence>
<dbReference type="Gene3D" id="3.40.190.10">
    <property type="entry name" value="Periplasmic binding protein-like II"/>
    <property type="match status" value="2"/>
</dbReference>
<evidence type="ECO:0000256" key="1">
    <source>
        <dbReference type="ARBA" id="ARBA00009437"/>
    </source>
</evidence>
<dbReference type="InterPro" id="IPR000847">
    <property type="entry name" value="LysR_HTH_N"/>
</dbReference>
<dbReference type="EMBL" id="CP003851">
    <property type="protein sequence ID" value="AFT82436.1"/>
    <property type="molecule type" value="Genomic_DNA"/>
</dbReference>
<dbReference type="GO" id="GO:0003700">
    <property type="term" value="F:DNA-binding transcription factor activity"/>
    <property type="evidence" value="ECO:0007669"/>
    <property type="project" value="InterPro"/>
</dbReference>
<dbReference type="Pfam" id="PF03466">
    <property type="entry name" value="LysR_substrate"/>
    <property type="match status" value="1"/>
</dbReference>
<dbReference type="Proteomes" id="UP000006299">
    <property type="component" value="Chromosome"/>
</dbReference>
<dbReference type="eggNOG" id="COG0583">
    <property type="taxonomic scope" value="Bacteria"/>
</dbReference>
<keyword evidence="4" id="KW-0804">Transcription</keyword>
<keyword evidence="2" id="KW-0805">Transcription regulation</keyword>
<dbReference type="PANTHER" id="PTHR30126">
    <property type="entry name" value="HTH-TYPE TRANSCRIPTIONAL REGULATOR"/>
    <property type="match status" value="1"/>
</dbReference>
<evidence type="ECO:0000313" key="6">
    <source>
        <dbReference type="EMBL" id="AFT82436.1"/>
    </source>
</evidence>
<dbReference type="InterPro" id="IPR036388">
    <property type="entry name" value="WH-like_DNA-bd_sf"/>
</dbReference>
<dbReference type="GO" id="GO:0000976">
    <property type="term" value="F:transcription cis-regulatory region binding"/>
    <property type="evidence" value="ECO:0007669"/>
    <property type="project" value="TreeGrafter"/>
</dbReference>
<dbReference type="Gene3D" id="1.10.10.10">
    <property type="entry name" value="Winged helix-like DNA-binding domain superfamily/Winged helix DNA-binding domain"/>
    <property type="match status" value="1"/>
</dbReference>
<organism evidence="6 7">
    <name type="scientific">Leuconostoc carnosum (strain JB16)</name>
    <dbReference type="NCBI Taxonomy" id="1229758"/>
    <lineage>
        <taxon>Bacteria</taxon>
        <taxon>Bacillati</taxon>
        <taxon>Bacillota</taxon>
        <taxon>Bacilli</taxon>
        <taxon>Lactobacillales</taxon>
        <taxon>Lactobacillaceae</taxon>
        <taxon>Leuconostoc</taxon>
    </lineage>
</organism>
<dbReference type="PANTHER" id="PTHR30126:SF97">
    <property type="entry name" value="HTH-TYPE TRANSCRIPTIONAL REGULATOR ABGR"/>
    <property type="match status" value="1"/>
</dbReference>
<dbReference type="PROSITE" id="PS50931">
    <property type="entry name" value="HTH_LYSR"/>
    <property type="match status" value="1"/>
</dbReference>
<dbReference type="HOGENOM" id="CLU_039613_6_2_9"/>
<dbReference type="Pfam" id="PF00126">
    <property type="entry name" value="HTH_1"/>
    <property type="match status" value="1"/>
</dbReference>
<keyword evidence="3" id="KW-0238">DNA-binding</keyword>
<dbReference type="PRINTS" id="PR00039">
    <property type="entry name" value="HTHLYSR"/>
</dbReference>
<dbReference type="CDD" id="cd05466">
    <property type="entry name" value="PBP2_LTTR_substrate"/>
    <property type="match status" value="1"/>
</dbReference>
<dbReference type="AlphaFoldDB" id="K0DEJ0"/>
<dbReference type="SUPFAM" id="SSF53850">
    <property type="entry name" value="Periplasmic binding protein-like II"/>
    <property type="match status" value="1"/>
</dbReference>
<dbReference type="STRING" id="1229758.C270_07635"/>
<dbReference type="PATRIC" id="fig|1229758.3.peg.1532"/>
<proteinExistence type="inferred from homology"/>
<dbReference type="InterPro" id="IPR005119">
    <property type="entry name" value="LysR_subst-bd"/>
</dbReference>
<dbReference type="SUPFAM" id="SSF46785">
    <property type="entry name" value="Winged helix' DNA-binding domain"/>
    <property type="match status" value="1"/>
</dbReference>
<feature type="domain" description="HTH lysR-type" evidence="5">
    <location>
        <begin position="7"/>
        <end position="64"/>
    </location>
</feature>
<name>K0DEJ0_LEUCJ</name>
<protein>
    <submittedName>
        <fullName evidence="6">LysR family transcriptional regulator</fullName>
    </submittedName>
</protein>
<gene>
    <name evidence="6" type="ordered locus">C270_07635</name>
</gene>
<comment type="similarity">
    <text evidence="1">Belongs to the LysR transcriptional regulatory family.</text>
</comment>
<evidence type="ECO:0000256" key="3">
    <source>
        <dbReference type="ARBA" id="ARBA00023125"/>
    </source>
</evidence>
<sequence>MNGNENISFDMLNVFIKVSETKSINQSSKVLLLTQPAISKKIYQLEAYVGQQLFTRSSQGMALTYNGHIFYIFATQMLAELTKTIDEINNKIFSFNDINMGVLDSISSFLFPNFFVNKVYELQNLEVTNKVFDLIKPFNEGKLDAIIIDSSFSENIIGPYVQNNLFEEPYYIVYSKSNTKIPKLIKDSIAKAIDLQKFKLVLLPMYCPIHQQVVKVFNRLNVALPEIFENDYSELTISLVKNSDFVTVLPESIAINKITQDMNGLGMKRLEIAFNRSVSVFGRSKNIVNEIEKELA</sequence>
<dbReference type="KEGG" id="lcn:C270_07635"/>
<keyword evidence="7" id="KW-1185">Reference proteome</keyword>
<evidence type="ECO:0000313" key="7">
    <source>
        <dbReference type="Proteomes" id="UP000006299"/>
    </source>
</evidence>
<evidence type="ECO:0000256" key="2">
    <source>
        <dbReference type="ARBA" id="ARBA00023015"/>
    </source>
</evidence>
<dbReference type="RefSeq" id="WP_014975046.1">
    <property type="nucleotide sequence ID" value="NC_018673.1"/>
</dbReference>
<dbReference type="InterPro" id="IPR036390">
    <property type="entry name" value="WH_DNA-bd_sf"/>
</dbReference>
<accession>K0DEJ0</accession>
<reference evidence="6 7" key="1">
    <citation type="journal article" date="2012" name="J. Bacteriol.">
        <title>Complete genome sequence of Leuconostoc carnosum strain JB16, isolated from Kimchi.</title>
        <authorList>
            <person name="Jung J.Y."/>
            <person name="Lee S.H."/>
            <person name="Jeon C.O."/>
        </authorList>
    </citation>
    <scope>NUCLEOTIDE SEQUENCE [LARGE SCALE GENOMIC DNA]</scope>
    <source>
        <strain evidence="6 7">JB16</strain>
    </source>
</reference>